<evidence type="ECO:0000256" key="3">
    <source>
        <dbReference type="ARBA" id="ARBA00023239"/>
    </source>
</evidence>
<dbReference type="EMBL" id="CP017754">
    <property type="protein sequence ID" value="AOZ05662.1"/>
    <property type="molecule type" value="Genomic_DNA"/>
</dbReference>
<evidence type="ECO:0000256" key="2">
    <source>
        <dbReference type="ARBA" id="ARBA00022898"/>
    </source>
</evidence>
<accession>A0ABN4TEW7</accession>
<dbReference type="InterPro" id="IPR001926">
    <property type="entry name" value="TrpB-like_PALP"/>
</dbReference>
<dbReference type="InterPro" id="IPR036052">
    <property type="entry name" value="TrpB-like_PALP_sf"/>
</dbReference>
<feature type="domain" description="Tryptophan synthase beta chain-like PALP" evidence="4">
    <location>
        <begin position="53"/>
        <end position="324"/>
    </location>
</feature>
<organism evidence="5 6">
    <name type="scientific">Cupriavidus malaysiensis</name>
    <dbReference type="NCBI Taxonomy" id="367825"/>
    <lineage>
        <taxon>Bacteria</taxon>
        <taxon>Pseudomonadati</taxon>
        <taxon>Pseudomonadota</taxon>
        <taxon>Betaproteobacteria</taxon>
        <taxon>Burkholderiales</taxon>
        <taxon>Burkholderiaceae</taxon>
        <taxon>Cupriavidus</taxon>
    </lineage>
</organism>
<dbReference type="Gene3D" id="3.40.50.1100">
    <property type="match status" value="2"/>
</dbReference>
<dbReference type="RefSeq" id="WP_071068798.1">
    <property type="nucleotide sequence ID" value="NZ_CP017754.1"/>
</dbReference>
<proteinExistence type="predicted"/>
<dbReference type="InterPro" id="IPR050147">
    <property type="entry name" value="Ser/Thr_Dehydratase"/>
</dbReference>
<evidence type="ECO:0000259" key="4">
    <source>
        <dbReference type="Pfam" id="PF00291"/>
    </source>
</evidence>
<name>A0ABN4TEW7_9BURK</name>
<comment type="cofactor">
    <cofactor evidence="1">
        <name>pyridoxal 5'-phosphate</name>
        <dbReference type="ChEBI" id="CHEBI:597326"/>
    </cofactor>
</comment>
<evidence type="ECO:0000313" key="5">
    <source>
        <dbReference type="EMBL" id="AOZ05662.1"/>
    </source>
</evidence>
<dbReference type="SUPFAM" id="SSF53686">
    <property type="entry name" value="Tryptophan synthase beta subunit-like PLP-dependent enzymes"/>
    <property type="match status" value="1"/>
</dbReference>
<gene>
    <name evidence="5" type="ORF">BKK80_07485</name>
</gene>
<keyword evidence="3" id="KW-0456">Lyase</keyword>
<keyword evidence="6" id="KW-1185">Reference proteome</keyword>
<keyword evidence="2" id="KW-0663">Pyridoxal phosphate</keyword>
<reference evidence="5 6" key="1">
    <citation type="submission" date="2016-10" db="EMBL/GenBank/DDBJ databases">
        <title>Complete genome sequences of three Cupriavidus strains isolated from various Malaysian environments.</title>
        <authorList>
            <person name="Abdullah A.A.-A."/>
            <person name="Shafie N.A.H."/>
            <person name="Lau N.S."/>
        </authorList>
    </citation>
    <scope>NUCLEOTIDE SEQUENCE [LARGE SCALE GENOMIC DNA]</scope>
    <source>
        <strain evidence="5 6">USMAA1020</strain>
    </source>
</reference>
<dbReference type="PANTHER" id="PTHR48078">
    <property type="entry name" value="THREONINE DEHYDRATASE, MITOCHONDRIAL-RELATED"/>
    <property type="match status" value="1"/>
</dbReference>
<dbReference type="Proteomes" id="UP000177515">
    <property type="component" value="Chromosome 1"/>
</dbReference>
<dbReference type="PANTHER" id="PTHR48078:SF6">
    <property type="entry name" value="L-THREONINE DEHYDRATASE CATABOLIC TDCB"/>
    <property type="match status" value="1"/>
</dbReference>
<dbReference type="Pfam" id="PF00291">
    <property type="entry name" value="PALP"/>
    <property type="match status" value="1"/>
</dbReference>
<protein>
    <submittedName>
        <fullName evidence="5">Serine/threonine dehydratase</fullName>
    </submittedName>
</protein>
<evidence type="ECO:0000256" key="1">
    <source>
        <dbReference type="ARBA" id="ARBA00001933"/>
    </source>
</evidence>
<dbReference type="CDD" id="cd01562">
    <property type="entry name" value="Thr-dehyd"/>
    <property type="match status" value="1"/>
</dbReference>
<sequence>MSNPLELLSTLAHLYAPYPTLAEIEATAARLQGKVLSTPVWPWQAGELPGRLRPGTEVWLKLELFQLTGTFKLRGALNSILQLDQPARARGVVAASAGNHAMAVAYAARVAGVSARLAMPAGASPARVEACRAWGAQVELLPDVHAAFARADALVEEEGRTMVHPYDGPLIAQGTGTVGLELMRQVASLDAVVVPVGGGGLAAGIAAAVKQINPACRVYGVEPEGADAMTRSFEAGSPQRLERVQTIADSLGAPYALPYSFGVCRRFVDAMVRVSDDALRAAMHALYRDVKLATEPATAASTAALLGPLREELGGKRVALIVCGSNLDAPTFARHLRDAEARAQAVQDA</sequence>
<evidence type="ECO:0000313" key="6">
    <source>
        <dbReference type="Proteomes" id="UP000177515"/>
    </source>
</evidence>